<accession>A0ABW0C5W7</accession>
<dbReference type="RefSeq" id="WP_376858904.1">
    <property type="nucleotide sequence ID" value="NZ_JBHSLA010000001.1"/>
</dbReference>
<keyword evidence="2" id="KW-1185">Reference proteome</keyword>
<evidence type="ECO:0000313" key="1">
    <source>
        <dbReference type="EMBL" id="MFC5194650.1"/>
    </source>
</evidence>
<organism evidence="1 2">
    <name type="scientific">Bizionia hallyeonensis</name>
    <dbReference type="NCBI Taxonomy" id="1123757"/>
    <lineage>
        <taxon>Bacteria</taxon>
        <taxon>Pseudomonadati</taxon>
        <taxon>Bacteroidota</taxon>
        <taxon>Flavobacteriia</taxon>
        <taxon>Flavobacteriales</taxon>
        <taxon>Flavobacteriaceae</taxon>
        <taxon>Bizionia</taxon>
    </lineage>
</organism>
<comment type="caution">
    <text evidence="1">The sequence shown here is derived from an EMBL/GenBank/DDBJ whole genome shotgun (WGS) entry which is preliminary data.</text>
</comment>
<gene>
    <name evidence="1" type="ORF">ACFPH8_04845</name>
</gene>
<dbReference type="Proteomes" id="UP001596162">
    <property type="component" value="Unassembled WGS sequence"/>
</dbReference>
<protein>
    <submittedName>
        <fullName evidence="1">Uncharacterized protein</fullName>
    </submittedName>
</protein>
<sequence length="63" mass="7283">MKDKSITHTDRLSKTKSRARISIEQALQALSLLNDEEHSGMISTLEFNLRINKIIKALYLRNQ</sequence>
<dbReference type="EMBL" id="JBHSLA010000001">
    <property type="protein sequence ID" value="MFC5194650.1"/>
    <property type="molecule type" value="Genomic_DNA"/>
</dbReference>
<proteinExistence type="predicted"/>
<evidence type="ECO:0000313" key="2">
    <source>
        <dbReference type="Proteomes" id="UP001596162"/>
    </source>
</evidence>
<name>A0ABW0C5W7_9FLAO</name>
<reference evidence="2" key="1">
    <citation type="journal article" date="2019" name="Int. J. Syst. Evol. Microbiol.">
        <title>The Global Catalogue of Microorganisms (GCM) 10K type strain sequencing project: providing services to taxonomists for standard genome sequencing and annotation.</title>
        <authorList>
            <consortium name="The Broad Institute Genomics Platform"/>
            <consortium name="The Broad Institute Genome Sequencing Center for Infectious Disease"/>
            <person name="Wu L."/>
            <person name="Ma J."/>
        </authorList>
    </citation>
    <scope>NUCLEOTIDE SEQUENCE [LARGE SCALE GENOMIC DNA]</scope>
    <source>
        <strain evidence="2">JCM 17978</strain>
    </source>
</reference>